<comment type="caution">
    <text evidence="1">The sequence shown here is derived from an EMBL/GenBank/DDBJ whole genome shotgun (WGS) entry which is preliminary data.</text>
</comment>
<evidence type="ECO:0000313" key="1">
    <source>
        <dbReference type="EMBL" id="KAJ8618399.1"/>
    </source>
</evidence>
<accession>A0ACC2KB69</accession>
<proteinExistence type="predicted"/>
<name>A0ACC2KB69_PERAE</name>
<evidence type="ECO:0000313" key="2">
    <source>
        <dbReference type="Proteomes" id="UP001234297"/>
    </source>
</evidence>
<dbReference type="Proteomes" id="UP001234297">
    <property type="component" value="Chromosome 4"/>
</dbReference>
<protein>
    <submittedName>
        <fullName evidence="1">Uncharacterized protein</fullName>
    </submittedName>
</protein>
<sequence length="589" mass="65721">MEVQLGQLAISVGGRENGQFPSQTVPNPNVQLNAQNALRGQFGIDSIPGLTHDEVTCLHFNCYPNFTSEQRTSFIFKGSAGLYIQNTKLQLTPESFNTALVDMHNQSGRVLCSKPLKLWRRVSKDGLVVASFNTTFQLFIQPVNGEACAEGIAFILTSNLDPPTNCYGQWLGIVNETTNGSSSNGIVAIEFDTRKSYPDDLDDNHVGVNVNGLNTNHQFALGRVGVNLSSGSNGSNVLARIQYDGEWKRLTAFVSMADDVRNDSIQLFSIHLDLSEHLSEDVYVGFSASTGEFIQLNYVNYWNFSSTNVKRGRNVNWALILPVILSVGFLLGGSMCCYLWGRRMRVAMPRGHRVSLDLALMLESSTKGPRKFQFKELKSATMNFNRENRLGRGGFGMVYKGFLQDSKEEIAVKRVSKDSRQGEQEFAAEVLTISRLSHKNLVNLIGWCHEKDELLLVYEFMPNRSLDKHLFPDKISSRNNILLSWERRHKIICGVASGLSYLHDGCRNCVLHRDVKSSNVMLDYNYDARLGDFGLARTILHDGEKHHLTTKIAGTPGYIALECLLTCRLAWRPTDVYGFGAYAVEVACG</sequence>
<reference evidence="1 2" key="1">
    <citation type="journal article" date="2022" name="Hortic Res">
        <title>A haplotype resolved chromosomal level avocado genome allows analysis of novel avocado genes.</title>
        <authorList>
            <person name="Nath O."/>
            <person name="Fletcher S.J."/>
            <person name="Hayward A."/>
            <person name="Shaw L.M."/>
            <person name="Masouleh A.K."/>
            <person name="Furtado A."/>
            <person name="Henry R.J."/>
            <person name="Mitter N."/>
        </authorList>
    </citation>
    <scope>NUCLEOTIDE SEQUENCE [LARGE SCALE GENOMIC DNA]</scope>
    <source>
        <strain evidence="2">cv. Hass</strain>
    </source>
</reference>
<keyword evidence="2" id="KW-1185">Reference proteome</keyword>
<organism evidence="1 2">
    <name type="scientific">Persea americana</name>
    <name type="common">Avocado</name>
    <dbReference type="NCBI Taxonomy" id="3435"/>
    <lineage>
        <taxon>Eukaryota</taxon>
        <taxon>Viridiplantae</taxon>
        <taxon>Streptophyta</taxon>
        <taxon>Embryophyta</taxon>
        <taxon>Tracheophyta</taxon>
        <taxon>Spermatophyta</taxon>
        <taxon>Magnoliopsida</taxon>
        <taxon>Magnoliidae</taxon>
        <taxon>Laurales</taxon>
        <taxon>Lauraceae</taxon>
        <taxon>Persea</taxon>
    </lineage>
</organism>
<gene>
    <name evidence="1" type="ORF">MRB53_014585</name>
</gene>
<dbReference type="EMBL" id="CM056812">
    <property type="protein sequence ID" value="KAJ8618399.1"/>
    <property type="molecule type" value="Genomic_DNA"/>
</dbReference>